<dbReference type="EMBL" id="FZOU01000007">
    <property type="protein sequence ID" value="SNT29916.1"/>
    <property type="molecule type" value="Genomic_DNA"/>
</dbReference>
<accession>A0A239LH19</accession>
<dbReference type="InterPro" id="IPR018637">
    <property type="entry name" value="DUF2059"/>
</dbReference>
<reference evidence="3 4" key="1">
    <citation type="submission" date="2017-06" db="EMBL/GenBank/DDBJ databases">
        <authorList>
            <person name="Kim H.J."/>
            <person name="Triplett B.A."/>
        </authorList>
    </citation>
    <scope>NUCLEOTIDE SEQUENCE [LARGE SCALE GENOMIC DNA]</scope>
    <source>
        <strain evidence="3 4">DSM 18704</strain>
    </source>
</reference>
<keyword evidence="1" id="KW-0732">Signal</keyword>
<dbReference type="Proteomes" id="UP000198356">
    <property type="component" value="Unassembled WGS sequence"/>
</dbReference>
<evidence type="ECO:0000259" key="2">
    <source>
        <dbReference type="Pfam" id="PF09832"/>
    </source>
</evidence>
<dbReference type="AlphaFoldDB" id="A0A239LH19"/>
<dbReference type="Pfam" id="PF09832">
    <property type="entry name" value="DUF2059"/>
    <property type="match status" value="1"/>
</dbReference>
<organism evidence="3 4">
    <name type="scientific">Granulicella rosea</name>
    <dbReference type="NCBI Taxonomy" id="474952"/>
    <lineage>
        <taxon>Bacteria</taxon>
        <taxon>Pseudomonadati</taxon>
        <taxon>Acidobacteriota</taxon>
        <taxon>Terriglobia</taxon>
        <taxon>Terriglobales</taxon>
        <taxon>Acidobacteriaceae</taxon>
        <taxon>Granulicella</taxon>
    </lineage>
</organism>
<evidence type="ECO:0000256" key="1">
    <source>
        <dbReference type="SAM" id="SignalP"/>
    </source>
</evidence>
<protein>
    <recommendedName>
        <fullName evidence="2">DUF2059 domain-containing protein</fullName>
    </recommendedName>
</protein>
<evidence type="ECO:0000313" key="4">
    <source>
        <dbReference type="Proteomes" id="UP000198356"/>
    </source>
</evidence>
<dbReference type="RefSeq" id="WP_089409668.1">
    <property type="nucleotide sequence ID" value="NZ_FZOU01000007.1"/>
</dbReference>
<evidence type="ECO:0000313" key="3">
    <source>
        <dbReference type="EMBL" id="SNT29916.1"/>
    </source>
</evidence>
<feature type="signal peptide" evidence="1">
    <location>
        <begin position="1"/>
        <end position="19"/>
    </location>
</feature>
<feature type="domain" description="DUF2059" evidence="2">
    <location>
        <begin position="94"/>
        <end position="150"/>
    </location>
</feature>
<proteinExistence type="predicted"/>
<feature type="chain" id="PRO_5012986520" description="DUF2059 domain-containing protein" evidence="1">
    <location>
        <begin position="20"/>
        <end position="172"/>
    </location>
</feature>
<sequence>MRRIWCFAAVLCISTLARADEASKHAKLLEYFQLTHMQDRVEQMKVAAEAQSKNFAAQQIASFGLPSDQTKSVDAYYKKLSELVASRYDWTNLGPAYEKIYADLYSEEEISAILLFYKSPIGQKLLAKTPEVTSRMLEVNRQKMEALTPQIQQMTADFMKQLQEEYGKSTTK</sequence>
<keyword evidence="4" id="KW-1185">Reference proteome</keyword>
<name>A0A239LH19_9BACT</name>
<dbReference type="OrthoDB" id="490569at2"/>
<gene>
    <name evidence="3" type="ORF">SAMN05421770_10735</name>
</gene>